<evidence type="ECO:0000313" key="3">
    <source>
        <dbReference type="Proteomes" id="UP000054717"/>
    </source>
</evidence>
<dbReference type="RefSeq" id="WP_200818961.1">
    <property type="nucleotide sequence ID" value="NZ_FCNZ02000006.1"/>
</dbReference>
<evidence type="ECO:0000313" key="2">
    <source>
        <dbReference type="EMBL" id="SAL40693.1"/>
    </source>
</evidence>
<name>A0A158H9L8_9BURK</name>
<dbReference type="Pfam" id="PF04230">
    <property type="entry name" value="PS_pyruv_trans"/>
    <property type="match status" value="1"/>
</dbReference>
<feature type="domain" description="Polysaccharide pyruvyl transferase" evidence="1">
    <location>
        <begin position="158"/>
        <end position="329"/>
    </location>
</feature>
<comment type="caution">
    <text evidence="2">The sequence shown here is derived from an EMBL/GenBank/DDBJ whole genome shotgun (WGS) entry which is preliminary data.</text>
</comment>
<dbReference type="Proteomes" id="UP000054717">
    <property type="component" value="Unassembled WGS sequence"/>
</dbReference>
<dbReference type="GO" id="GO:0016740">
    <property type="term" value="F:transferase activity"/>
    <property type="evidence" value="ECO:0007669"/>
    <property type="project" value="UniProtKB-KW"/>
</dbReference>
<accession>A0A158H9L8</accession>
<dbReference type="AlphaFoldDB" id="A0A158H9L8"/>
<organism evidence="2 3">
    <name type="scientific">Caballeronia telluris</name>
    <dbReference type="NCBI Taxonomy" id="326475"/>
    <lineage>
        <taxon>Bacteria</taxon>
        <taxon>Pseudomonadati</taxon>
        <taxon>Pseudomonadota</taxon>
        <taxon>Betaproteobacteria</taxon>
        <taxon>Burkholderiales</taxon>
        <taxon>Burkholderiaceae</taxon>
        <taxon>Caballeronia</taxon>
    </lineage>
</organism>
<sequence>MTDEPTTIIFGPFDRHNFGDLLFAHIVARMLGSEDALFAGVAGRDLTLYGGHRVRALTDLAQNLGGRAVNLIHAGGEILTCGAWEAAAMTLSGDAWHRTVAHLDQRPMERTAWTQSALHTRALAPYVASRELFPHAAWVSFNASGGVELDTVDAPLRAEVMLKLAAADDVSVRDAHTQTLLAAAGVNARLIPDPAVMVAQLEGARIDERAQRGELARTLDAFPDGYISVQFSADFGDDATLARIAAQLERAAKASGHGIVFFRAGAAPWHDDTACYERTAARMRTKAVAIFGSLDVWDICALIARSRGFVGSSLHGRIVATAFALPRVTVRHPASGPRVTKQAAFAATWDDADTSDTTAPVDIDDIARATTDALATDPARRARKARELEDAYREGFEPVARRLSRGAHARLIRR</sequence>
<gene>
    <name evidence="2" type="ORF">AWB66_02090</name>
</gene>
<reference evidence="2" key="1">
    <citation type="submission" date="2016-01" db="EMBL/GenBank/DDBJ databases">
        <authorList>
            <person name="Peeters Charlotte."/>
        </authorList>
    </citation>
    <scope>NUCLEOTIDE SEQUENCE</scope>
    <source>
        <strain evidence="2">LMG 22936</strain>
    </source>
</reference>
<dbReference type="STRING" id="326475.AWB66_02090"/>
<keyword evidence="2" id="KW-0808">Transferase</keyword>
<dbReference type="EMBL" id="FCNZ02000006">
    <property type="protein sequence ID" value="SAL40693.1"/>
    <property type="molecule type" value="Genomic_DNA"/>
</dbReference>
<evidence type="ECO:0000259" key="1">
    <source>
        <dbReference type="Pfam" id="PF04230"/>
    </source>
</evidence>
<protein>
    <submittedName>
        <fullName evidence="2">Polysaccharide pyruvyl transferase</fullName>
    </submittedName>
</protein>
<dbReference type="InterPro" id="IPR007345">
    <property type="entry name" value="Polysacch_pyruvyl_Trfase"/>
</dbReference>
<proteinExistence type="predicted"/>
<keyword evidence="3" id="KW-1185">Reference proteome</keyword>